<feature type="chain" id="PRO_5031076655" description="T9SS C-terminal target domain-containing protein" evidence="1">
    <location>
        <begin position="23"/>
        <end position="103"/>
    </location>
</feature>
<evidence type="ECO:0000313" key="2">
    <source>
        <dbReference type="EMBL" id="MBB3703688.1"/>
    </source>
</evidence>
<proteinExistence type="predicted"/>
<dbReference type="EMBL" id="JACICA010000022">
    <property type="protein sequence ID" value="MBB3703688.1"/>
    <property type="molecule type" value="Genomic_DNA"/>
</dbReference>
<dbReference type="RefSeq" id="WP_040597172.1">
    <property type="nucleotide sequence ID" value="NZ_JACICA010000022.1"/>
</dbReference>
<evidence type="ECO:0000256" key="1">
    <source>
        <dbReference type="SAM" id="SignalP"/>
    </source>
</evidence>
<sequence length="103" mass="11461">MNKKLLTIILSLFFIIPLTVNANSFFVSTTETFMGNNEPSITLNGTNLRILNGAGLTMEIFNITGIKVATFKIDSNDKMFNLNLNRGCYIVKIGKISRKISIL</sequence>
<name>A0A7W5XYJ8_9BACT</name>
<reference evidence="2 3" key="1">
    <citation type="submission" date="2020-08" db="EMBL/GenBank/DDBJ databases">
        <title>Genomic Encyclopedia of Type Strains, Phase IV (KMG-IV): sequencing the most valuable type-strain genomes for metagenomic binning, comparative biology and taxonomic classification.</title>
        <authorList>
            <person name="Goeker M."/>
        </authorList>
    </citation>
    <scope>NUCLEOTIDE SEQUENCE [LARGE SCALE GENOMIC DNA]</scope>
    <source>
        <strain evidence="2 3">DSM 22548</strain>
    </source>
</reference>
<gene>
    <name evidence="2" type="ORF">FHS60_002185</name>
</gene>
<accession>A0A7W5XYJ8</accession>
<dbReference type="AlphaFoldDB" id="A0A7W5XYJ8"/>
<dbReference type="InterPro" id="IPR026444">
    <property type="entry name" value="Secre_tail"/>
</dbReference>
<comment type="caution">
    <text evidence="2">The sequence shown here is derived from an EMBL/GenBank/DDBJ whole genome shotgun (WGS) entry which is preliminary data.</text>
</comment>
<evidence type="ECO:0000313" key="3">
    <source>
        <dbReference type="Proteomes" id="UP000541425"/>
    </source>
</evidence>
<feature type="signal peptide" evidence="1">
    <location>
        <begin position="1"/>
        <end position="22"/>
    </location>
</feature>
<dbReference type="Proteomes" id="UP000541425">
    <property type="component" value="Unassembled WGS sequence"/>
</dbReference>
<dbReference type="NCBIfam" id="TIGR04183">
    <property type="entry name" value="Por_Secre_tail"/>
    <property type="match status" value="1"/>
</dbReference>
<keyword evidence="1" id="KW-0732">Signal</keyword>
<protein>
    <recommendedName>
        <fullName evidence="4">T9SS C-terminal target domain-containing protein</fullName>
    </recommendedName>
</protein>
<evidence type="ECO:0008006" key="4">
    <source>
        <dbReference type="Google" id="ProtNLM"/>
    </source>
</evidence>
<organism evidence="2 3">
    <name type="scientific">Alloprevotella rava</name>
    <dbReference type="NCBI Taxonomy" id="671218"/>
    <lineage>
        <taxon>Bacteria</taxon>
        <taxon>Pseudomonadati</taxon>
        <taxon>Bacteroidota</taxon>
        <taxon>Bacteroidia</taxon>
        <taxon>Bacteroidales</taxon>
        <taxon>Prevotellaceae</taxon>
        <taxon>Alloprevotella</taxon>
    </lineage>
</organism>